<dbReference type="Gene3D" id="3.40.50.2000">
    <property type="entry name" value="Glycogen Phosphorylase B"/>
    <property type="match status" value="2"/>
</dbReference>
<dbReference type="GO" id="GO:0016757">
    <property type="term" value="F:glycosyltransferase activity"/>
    <property type="evidence" value="ECO:0007669"/>
    <property type="project" value="InterPro"/>
</dbReference>
<comment type="caution">
    <text evidence="2">The sequence shown here is derived from an EMBL/GenBank/DDBJ whole genome shotgun (WGS) entry which is preliminary data.</text>
</comment>
<feature type="domain" description="Glycosyl transferase family 1" evidence="1">
    <location>
        <begin position="185"/>
        <end position="345"/>
    </location>
</feature>
<evidence type="ECO:0000313" key="2">
    <source>
        <dbReference type="EMBL" id="KKT67290.1"/>
    </source>
</evidence>
<dbReference type="PANTHER" id="PTHR12526">
    <property type="entry name" value="GLYCOSYLTRANSFERASE"/>
    <property type="match status" value="1"/>
</dbReference>
<dbReference type="AlphaFoldDB" id="A0A0G1J7M5"/>
<keyword evidence="2" id="KW-0808">Transferase</keyword>
<evidence type="ECO:0000313" key="3">
    <source>
        <dbReference type="Proteomes" id="UP000033901"/>
    </source>
</evidence>
<dbReference type="Pfam" id="PF00534">
    <property type="entry name" value="Glycos_transf_1"/>
    <property type="match status" value="1"/>
</dbReference>
<accession>A0A0G1J7M5</accession>
<dbReference type="EMBL" id="LCIZ01000012">
    <property type="protein sequence ID" value="KKT67290.1"/>
    <property type="molecule type" value="Genomic_DNA"/>
</dbReference>
<dbReference type="SUPFAM" id="SSF53756">
    <property type="entry name" value="UDP-Glycosyltransferase/glycogen phosphorylase"/>
    <property type="match status" value="1"/>
</dbReference>
<organism evidence="2 3">
    <name type="scientific">Candidatus Curtissbacteria bacterium GW2011_GWC1_44_33</name>
    <dbReference type="NCBI Taxonomy" id="1618413"/>
    <lineage>
        <taxon>Bacteria</taxon>
        <taxon>Candidatus Curtissiibacteriota</taxon>
    </lineage>
</organism>
<dbReference type="Proteomes" id="UP000033901">
    <property type="component" value="Unassembled WGS sequence"/>
</dbReference>
<sequence>MIGYYFHNMDVRSTRAHVTQILNTVASIGSELPIHMVLPKYHEKIDFDMIKKNHDLPRTPEFVFLRNFSIQKSGIAAFTLFNVPAILFLLRKKISGESCFLYFRSSFFVPTAIIARILNIPFFYEIHRKPIGWSERWRDYIMSTMAKGIIVISNYMREYYLSYKKEILVAHDAVSLKRFVSTIGRDEARKSLGLSYRENICVYAGTVSKLKGIEYVISAARILPKVRFLLVGSISLEFTNINLPTNVKLLGRVEQKDLPQILRAANVLLLPHPRGEYSQSPMKLFEYMASGVPIVTSRLPSISEVLNDRNAILVEPESGDALAKGIKRVLDDNDHSQVIAKKAYNDVQSFTWEKRGVAITEFIKKNI</sequence>
<dbReference type="InterPro" id="IPR001296">
    <property type="entry name" value="Glyco_trans_1"/>
</dbReference>
<protein>
    <submittedName>
        <fullName evidence="2">Group 1 glycosyl transferase</fullName>
    </submittedName>
</protein>
<name>A0A0G1J7M5_9BACT</name>
<reference evidence="2 3" key="1">
    <citation type="journal article" date="2015" name="Nature">
        <title>rRNA introns, odd ribosomes, and small enigmatic genomes across a large radiation of phyla.</title>
        <authorList>
            <person name="Brown C.T."/>
            <person name="Hug L.A."/>
            <person name="Thomas B.C."/>
            <person name="Sharon I."/>
            <person name="Castelle C.J."/>
            <person name="Singh A."/>
            <person name="Wilkins M.J."/>
            <person name="Williams K.H."/>
            <person name="Banfield J.F."/>
        </authorList>
    </citation>
    <scope>NUCLEOTIDE SEQUENCE [LARGE SCALE GENOMIC DNA]</scope>
</reference>
<dbReference type="PANTHER" id="PTHR12526:SF622">
    <property type="entry name" value="GLYCOSYLTRANSFERASE (GROUP I)"/>
    <property type="match status" value="1"/>
</dbReference>
<evidence type="ECO:0000259" key="1">
    <source>
        <dbReference type="Pfam" id="PF00534"/>
    </source>
</evidence>
<proteinExistence type="predicted"/>
<gene>
    <name evidence="2" type="ORF">UW61_C0012G0010</name>
</gene>